<keyword evidence="2" id="KW-0443">Lipid metabolism</keyword>
<reference evidence="6 7" key="1">
    <citation type="submission" date="2019-10" db="EMBL/GenBank/DDBJ databases">
        <title>Rubrobacter sp nov SCSIO 52915 isolated from a deep-sea sediment in the South China Sea.</title>
        <authorList>
            <person name="Chen R.W."/>
        </authorList>
    </citation>
    <scope>NUCLEOTIDE SEQUENCE [LARGE SCALE GENOMIC DNA]</scope>
    <source>
        <strain evidence="6 7">SCSIO 52915</strain>
    </source>
</reference>
<dbReference type="AlphaFoldDB" id="A0A6G8PX19"/>
<evidence type="ECO:0000256" key="3">
    <source>
        <dbReference type="ARBA" id="ARBA00023239"/>
    </source>
</evidence>
<dbReference type="InterPro" id="IPR018376">
    <property type="entry name" value="Enoyl-CoA_hyd/isom_CS"/>
</dbReference>
<dbReference type="InterPro" id="IPR029045">
    <property type="entry name" value="ClpP/crotonase-like_dom_sf"/>
</dbReference>
<proteinExistence type="inferred from homology"/>
<dbReference type="PROSITE" id="PS00166">
    <property type="entry name" value="ENOYL_COA_HYDRATASE"/>
    <property type="match status" value="1"/>
</dbReference>
<evidence type="ECO:0000256" key="1">
    <source>
        <dbReference type="ARBA" id="ARBA00005254"/>
    </source>
</evidence>
<evidence type="ECO:0000313" key="6">
    <source>
        <dbReference type="EMBL" id="QIN78764.1"/>
    </source>
</evidence>
<dbReference type="GO" id="GO:0006635">
    <property type="term" value="P:fatty acid beta-oxidation"/>
    <property type="evidence" value="ECO:0007669"/>
    <property type="project" value="TreeGrafter"/>
</dbReference>
<dbReference type="GO" id="GO:0016829">
    <property type="term" value="F:lyase activity"/>
    <property type="evidence" value="ECO:0007669"/>
    <property type="project" value="UniProtKB-KW"/>
</dbReference>
<dbReference type="SUPFAM" id="SSF52096">
    <property type="entry name" value="ClpP/crotonase"/>
    <property type="match status" value="1"/>
</dbReference>
<dbReference type="CDD" id="cd06558">
    <property type="entry name" value="crotonase-like"/>
    <property type="match status" value="1"/>
</dbReference>
<name>A0A6G8PX19_9ACTN</name>
<accession>A0A6G8PX19</accession>
<dbReference type="EMBL" id="CP045121">
    <property type="protein sequence ID" value="QIN78764.1"/>
    <property type="molecule type" value="Genomic_DNA"/>
</dbReference>
<gene>
    <name evidence="6" type="ORF">GBA65_09795</name>
</gene>
<dbReference type="Pfam" id="PF00378">
    <property type="entry name" value="ECH_1"/>
    <property type="match status" value="1"/>
</dbReference>
<evidence type="ECO:0000256" key="4">
    <source>
        <dbReference type="RuleBase" id="RU003707"/>
    </source>
</evidence>
<dbReference type="Gene3D" id="1.10.12.10">
    <property type="entry name" value="Lyase 2-enoyl-coa Hydratase, Chain A, domain 2"/>
    <property type="match status" value="1"/>
</dbReference>
<dbReference type="Gene3D" id="3.90.226.10">
    <property type="entry name" value="2-enoyl-CoA Hydratase, Chain A, domain 1"/>
    <property type="match status" value="1"/>
</dbReference>
<dbReference type="InterPro" id="IPR001753">
    <property type="entry name" value="Enoyl-CoA_hydra/iso"/>
</dbReference>
<feature type="region of interest" description="Disordered" evidence="5">
    <location>
        <begin position="240"/>
        <end position="262"/>
    </location>
</feature>
<dbReference type="RefSeq" id="WP_166396438.1">
    <property type="nucleotide sequence ID" value="NZ_CP045121.1"/>
</dbReference>
<feature type="compositionally biased region" description="Basic and acidic residues" evidence="5">
    <location>
        <begin position="241"/>
        <end position="262"/>
    </location>
</feature>
<dbReference type="KEGG" id="rmar:GBA65_09795"/>
<sequence length="262" mass="28183">MTEPSGLSVTPEEGGALLVEFDRPEKRNALDEGLQGELLAVLQEAAVDRGVRGVILTGSGEAFSAGGDLSRFEKDWDPAEFRAQSHELTRLISAVERLEKPVVAAVNGLATGAGTQLALSCDLRIASENARFLFREGMIGLIPSHGGTSRLVKLVGLARARDIVLGGEDLDASEAFRHGLVTRVVPHGRLLDEARERLGHILRRAPQAYGLAKRLLHLSASVDLESGLFAESLAQSSLVGTEDHKEGVRATRERRAPLFEGR</sequence>
<dbReference type="InterPro" id="IPR014748">
    <property type="entry name" value="Enoyl-CoA_hydra_C"/>
</dbReference>
<evidence type="ECO:0008006" key="8">
    <source>
        <dbReference type="Google" id="ProtNLM"/>
    </source>
</evidence>
<dbReference type="PANTHER" id="PTHR11941">
    <property type="entry name" value="ENOYL-COA HYDRATASE-RELATED"/>
    <property type="match status" value="1"/>
</dbReference>
<protein>
    <recommendedName>
        <fullName evidence="8">Enoyl-CoA hydratase</fullName>
    </recommendedName>
</protein>
<comment type="similarity">
    <text evidence="1 4">Belongs to the enoyl-CoA hydratase/isomerase family.</text>
</comment>
<dbReference type="Proteomes" id="UP000502706">
    <property type="component" value="Chromosome"/>
</dbReference>
<evidence type="ECO:0000256" key="5">
    <source>
        <dbReference type="SAM" id="MobiDB-lite"/>
    </source>
</evidence>
<organism evidence="6 7">
    <name type="scientific">Rubrobacter marinus</name>
    <dbReference type="NCBI Taxonomy" id="2653852"/>
    <lineage>
        <taxon>Bacteria</taxon>
        <taxon>Bacillati</taxon>
        <taxon>Actinomycetota</taxon>
        <taxon>Rubrobacteria</taxon>
        <taxon>Rubrobacterales</taxon>
        <taxon>Rubrobacteraceae</taxon>
        <taxon>Rubrobacter</taxon>
    </lineage>
</organism>
<keyword evidence="7" id="KW-1185">Reference proteome</keyword>
<evidence type="ECO:0000313" key="7">
    <source>
        <dbReference type="Proteomes" id="UP000502706"/>
    </source>
</evidence>
<dbReference type="PANTHER" id="PTHR11941:SF169">
    <property type="entry name" value="(7AS)-7A-METHYL-1,5-DIOXO-2,3,5,6,7,7A-HEXAHYDRO-1H-INDENE-CARBOXYL-COA HYDROLASE"/>
    <property type="match status" value="1"/>
</dbReference>
<keyword evidence="3" id="KW-0456">Lyase</keyword>
<evidence type="ECO:0000256" key="2">
    <source>
        <dbReference type="ARBA" id="ARBA00023098"/>
    </source>
</evidence>